<evidence type="ECO:0000256" key="2">
    <source>
        <dbReference type="ARBA" id="ARBA00022603"/>
    </source>
</evidence>
<dbReference type="AlphaFoldDB" id="A0A811T203"/>
<dbReference type="GO" id="GO:0008757">
    <property type="term" value="F:S-adenosylmethionine-dependent methyltransferase activity"/>
    <property type="evidence" value="ECO:0007669"/>
    <property type="project" value="InterPro"/>
</dbReference>
<keyword evidence="5" id="KW-0830">Ubiquinone</keyword>
<gene>
    <name evidence="5" type="primary">ubiE_1</name>
    <name evidence="5" type="ORF">KFBDDELM_00038</name>
</gene>
<comment type="similarity">
    <text evidence="1">Belongs to the methyltransferase superfamily.</text>
</comment>
<dbReference type="CDD" id="cd02440">
    <property type="entry name" value="AdoMet_MTases"/>
    <property type="match status" value="1"/>
</dbReference>
<protein>
    <submittedName>
        <fullName evidence="5">Ubiquinone/menaquinone biosynthesis C-methyltransferase UbiE</fullName>
        <ecNumber evidence="5">2.1.1.163</ecNumber>
    </submittedName>
</protein>
<evidence type="ECO:0000313" key="5">
    <source>
        <dbReference type="EMBL" id="CAD6490160.1"/>
    </source>
</evidence>
<dbReference type="InterPro" id="IPR029063">
    <property type="entry name" value="SAM-dependent_MTases_sf"/>
</dbReference>
<dbReference type="InterPro" id="IPR013216">
    <property type="entry name" value="Methyltransf_11"/>
</dbReference>
<organism evidence="5 6">
    <name type="scientific">Candidatus Argoarchaeum ethanivorans</name>
    <dbReference type="NCBI Taxonomy" id="2608793"/>
    <lineage>
        <taxon>Archaea</taxon>
        <taxon>Methanobacteriati</taxon>
        <taxon>Methanobacteriota</taxon>
        <taxon>Stenosarchaea group</taxon>
        <taxon>Methanomicrobia</taxon>
        <taxon>Methanosarcinales</taxon>
        <taxon>Methanosarcinales incertae sedis</taxon>
        <taxon>GOM Arc I cluster</taxon>
        <taxon>Candidatus Argoarchaeum</taxon>
    </lineage>
</organism>
<dbReference type="Gene3D" id="3.40.50.150">
    <property type="entry name" value="Vaccinia Virus protein VP39"/>
    <property type="match status" value="1"/>
</dbReference>
<sequence>MMKKSGWFYKTAVQKLHYMNFAKAMEAKIISRFLELKEREIVCDIACGSGQQSIVMAKQGCRIYGIDMNEKAIENAKSISEEYDCDFQVGSAEELPYDSNMFDKVVSVCALEHFANDEKALKEMNRVLKPNGILVLTVDSFTYKGIKKHLQEKHKIDHNVVNYYSVFQLTQKLEKYGFKVLKSKYFINSPISSFFFALGIRIGGGYIFRAISPVAYSLSLFSDRFFGRENEGYLLAIKAQKVE</sequence>
<dbReference type="EC" id="2.1.1.163" evidence="5"/>
<dbReference type="InterPro" id="IPR051052">
    <property type="entry name" value="Diverse_substrate_MTase"/>
</dbReference>
<dbReference type="PANTHER" id="PTHR44942:SF4">
    <property type="entry name" value="METHYLTRANSFERASE TYPE 11 DOMAIN-CONTAINING PROTEIN"/>
    <property type="match status" value="1"/>
</dbReference>
<dbReference type="Proteomes" id="UP000606624">
    <property type="component" value="Unassembled WGS sequence"/>
</dbReference>
<dbReference type="Pfam" id="PF08241">
    <property type="entry name" value="Methyltransf_11"/>
    <property type="match status" value="1"/>
</dbReference>
<comment type="caution">
    <text evidence="5">The sequence shown here is derived from an EMBL/GenBank/DDBJ whole genome shotgun (WGS) entry which is preliminary data.</text>
</comment>
<dbReference type="PANTHER" id="PTHR44942">
    <property type="entry name" value="METHYLTRANSF_11 DOMAIN-CONTAINING PROTEIN"/>
    <property type="match status" value="1"/>
</dbReference>
<dbReference type="GO" id="GO:0032259">
    <property type="term" value="P:methylation"/>
    <property type="evidence" value="ECO:0007669"/>
    <property type="project" value="UniProtKB-KW"/>
</dbReference>
<evidence type="ECO:0000259" key="4">
    <source>
        <dbReference type="Pfam" id="PF08241"/>
    </source>
</evidence>
<name>A0A811T203_9EURY</name>
<keyword evidence="2 5" id="KW-0489">Methyltransferase</keyword>
<keyword evidence="3 5" id="KW-0808">Transferase</keyword>
<reference evidence="5" key="1">
    <citation type="submission" date="2020-10" db="EMBL/GenBank/DDBJ databases">
        <authorList>
            <person name="Hahn C.J."/>
            <person name="Laso-Perez R."/>
            <person name="Vulcano F."/>
            <person name="Vaziourakis K.-M."/>
            <person name="Stokke R."/>
            <person name="Steen I.H."/>
            <person name="Teske A."/>
            <person name="Boetius A."/>
            <person name="Liebeke M."/>
            <person name="Amann R."/>
            <person name="Knittel K."/>
        </authorList>
    </citation>
    <scope>NUCLEOTIDE SEQUENCE</scope>
    <source>
        <strain evidence="5">Gfbio:e3339647-f889-4370-9287-4fb5cb688e4c:AG392E03_GoMArc1</strain>
    </source>
</reference>
<dbReference type="GO" id="GO:0043770">
    <property type="term" value="F:demethylmenaquinone methyltransferase activity"/>
    <property type="evidence" value="ECO:0007669"/>
    <property type="project" value="UniProtKB-EC"/>
</dbReference>
<dbReference type="SUPFAM" id="SSF53335">
    <property type="entry name" value="S-adenosyl-L-methionine-dependent methyltransferases"/>
    <property type="match status" value="1"/>
</dbReference>
<proteinExistence type="inferred from homology"/>
<evidence type="ECO:0000256" key="1">
    <source>
        <dbReference type="ARBA" id="ARBA00008361"/>
    </source>
</evidence>
<dbReference type="EMBL" id="CAJHIN010000001">
    <property type="protein sequence ID" value="CAD6490160.1"/>
    <property type="molecule type" value="Genomic_DNA"/>
</dbReference>
<feature type="domain" description="Methyltransferase type 11" evidence="4">
    <location>
        <begin position="44"/>
        <end position="136"/>
    </location>
</feature>
<evidence type="ECO:0000313" key="6">
    <source>
        <dbReference type="Proteomes" id="UP000606624"/>
    </source>
</evidence>
<accession>A0A811T203</accession>
<evidence type="ECO:0000256" key="3">
    <source>
        <dbReference type="ARBA" id="ARBA00022679"/>
    </source>
</evidence>